<gene>
    <name evidence="5" type="primary">LOC132532410</name>
</gene>
<feature type="domain" description="Armadillo repeat-containing" evidence="3">
    <location>
        <begin position="590"/>
        <end position="805"/>
    </location>
</feature>
<dbReference type="SUPFAM" id="SSF48371">
    <property type="entry name" value="ARM repeat"/>
    <property type="match status" value="1"/>
</dbReference>
<dbReference type="Pfam" id="PF04826">
    <property type="entry name" value="Arm_2"/>
    <property type="match status" value="1"/>
</dbReference>
<organism evidence="4 5">
    <name type="scientific">Erinaceus europaeus</name>
    <name type="common">Western European hedgehog</name>
    <dbReference type="NCBI Taxonomy" id="9365"/>
    <lineage>
        <taxon>Eukaryota</taxon>
        <taxon>Metazoa</taxon>
        <taxon>Chordata</taxon>
        <taxon>Craniata</taxon>
        <taxon>Vertebrata</taxon>
        <taxon>Euteleostomi</taxon>
        <taxon>Mammalia</taxon>
        <taxon>Eutheria</taxon>
        <taxon>Laurasiatheria</taxon>
        <taxon>Eulipotyphla</taxon>
        <taxon>Erinaceidae</taxon>
        <taxon>Erinaceinae</taxon>
        <taxon>Erinaceus</taxon>
    </lineage>
</organism>
<comment type="similarity">
    <text evidence="1">Belongs to the GPRASP family.</text>
</comment>
<accession>A0ABM3WRW3</accession>
<evidence type="ECO:0000256" key="1">
    <source>
        <dbReference type="ARBA" id="ARBA00011013"/>
    </source>
</evidence>
<dbReference type="PANTHER" id="PTHR46414:SF1">
    <property type="entry name" value="G-PROTEIN COUPLED RECEPTOR-ASSOCIATED SORTING PROTEIN 2"/>
    <property type="match status" value="1"/>
</dbReference>
<name>A0ABM3WRW3_ERIEU</name>
<dbReference type="GeneID" id="132532410"/>
<evidence type="ECO:0000256" key="2">
    <source>
        <dbReference type="SAM" id="MobiDB-lite"/>
    </source>
</evidence>
<dbReference type="InterPro" id="IPR011989">
    <property type="entry name" value="ARM-like"/>
</dbReference>
<reference evidence="5" key="1">
    <citation type="submission" date="2025-08" db="UniProtKB">
        <authorList>
            <consortium name="RefSeq"/>
        </authorList>
    </citation>
    <scope>IDENTIFICATION</scope>
</reference>
<dbReference type="InterPro" id="IPR006911">
    <property type="entry name" value="ARM-rpt_dom"/>
</dbReference>
<evidence type="ECO:0000313" key="5">
    <source>
        <dbReference type="RefSeq" id="XP_060039307.1"/>
    </source>
</evidence>
<keyword evidence="4" id="KW-1185">Reference proteome</keyword>
<dbReference type="Proteomes" id="UP001652624">
    <property type="component" value="Chromosome X"/>
</dbReference>
<evidence type="ECO:0000259" key="3">
    <source>
        <dbReference type="Pfam" id="PF04826"/>
    </source>
</evidence>
<dbReference type="PANTHER" id="PTHR46414">
    <property type="entry name" value="PROTEIN BHLHB9-RELATED"/>
    <property type="match status" value="1"/>
</dbReference>
<proteinExistence type="inferred from homology"/>
<dbReference type="Gene3D" id="1.25.10.10">
    <property type="entry name" value="Leucine-rich Repeat Variant"/>
    <property type="match status" value="1"/>
</dbReference>
<protein>
    <submittedName>
        <fullName evidence="5">G-protein coupled receptor-associated sorting protein 2-like</fullName>
    </submittedName>
</protein>
<dbReference type="RefSeq" id="XP_007538384.2">
    <property type="nucleotide sequence ID" value="XM_007538322.3"/>
</dbReference>
<feature type="compositionally biased region" description="Basic and acidic residues" evidence="2">
    <location>
        <begin position="64"/>
        <end position="81"/>
    </location>
</feature>
<evidence type="ECO:0000313" key="4">
    <source>
        <dbReference type="Proteomes" id="UP001652624"/>
    </source>
</evidence>
<sequence length="833" mass="93341">MTGAEIESSAQAKPEKKAGQEGGAGTERENEVLMVVRPKVRTQAHVMTGARPKTDSKAMSGARPKTDSKKMTGARTKKESKAMTGARPKTDARAVGGARPKTNAKSKTSSRSKDETQAWTQTDFGTEAILQAEGMPQANAAVWSLANVESGSVAKSMGLSVDRDLVGVDADTFPGSHVQTGIQPWFGPGEEANMGSWCYPRARGEASNESGFWSEDDTTTLSSFWAGEENSIRSWPREEVNTRSRHRAKHQSNSRPIPRSKQDPYIDSWSGSEEESCNPYCFWGGENCNDLFRPRGRNETNIRSKLRTKREDFFESESEDEYYKESWFLPGEETSNRFRNRCKEEPDTILKSRTQKDVNKSERVKQDPRCEEEVIIGSWFWEENEDGMEAGASAICDSRPEDEEGAIGGCLFWNEDKSDLGAMAGEEALPESEEDAIFGSWFWDRDEASFDQNPCPVFKACPRFRESAEEDLSVSSRPQAWEDVSVEFKPGPCHGMGFPSLTPFQIPEEAVASVYAEVFDVNPNNVELNLEEEEQESLLPPDQPEPQFQFQYNSSYRSVMEIREHLKAKESAEPENWSCNCIQCELKIGSGEFEELLLLTEKVRDPFVLEISKIAMGTRNAPQFTRDVIRDSGVVSLIEALLNYPSSRKRTDFLEDMIRVSPPYPSLNMIETFVYQVCEETLATGMGSPEQLLGLRILRHLTTTTDYHALVAGFMSGFLSLLATGNARVKFNVLKMLLNLSENAVVAQKLFSANALSVFVTLFNVEEADDNIQIVVRMFKNISVIVNNGMMALIDEDFSLEPLICAFHEFENLALEIQTQLDNQDDTEVEKQS</sequence>
<feature type="region of interest" description="Disordered" evidence="2">
    <location>
        <begin position="1"/>
        <end position="118"/>
    </location>
</feature>
<dbReference type="InterPro" id="IPR016024">
    <property type="entry name" value="ARM-type_fold"/>
</dbReference>
<dbReference type="RefSeq" id="XP_060039307.1">
    <property type="nucleotide sequence ID" value="XM_060183324.1"/>
</dbReference>
<feature type="compositionally biased region" description="Basic residues" evidence="2">
    <location>
        <begin position="243"/>
        <end position="252"/>
    </location>
</feature>
<dbReference type="InterPro" id="IPR043374">
    <property type="entry name" value="GASP1-3"/>
</dbReference>
<feature type="region of interest" description="Disordered" evidence="2">
    <location>
        <begin position="236"/>
        <end position="272"/>
    </location>
</feature>